<evidence type="ECO:0000256" key="4">
    <source>
        <dbReference type="ARBA" id="ARBA00023284"/>
    </source>
</evidence>
<dbReference type="FunFam" id="3.40.30.10:FF:000001">
    <property type="entry name" value="Thioredoxin"/>
    <property type="match status" value="1"/>
</dbReference>
<organism evidence="6 7">
    <name type="scientific">Candidatus Nitrosocosmicus arcticus</name>
    <dbReference type="NCBI Taxonomy" id="2035267"/>
    <lineage>
        <taxon>Archaea</taxon>
        <taxon>Nitrososphaerota</taxon>
        <taxon>Nitrososphaeria</taxon>
        <taxon>Nitrososphaerales</taxon>
        <taxon>Nitrososphaeraceae</taxon>
        <taxon>Candidatus Nitrosocosmicus</taxon>
    </lineage>
</organism>
<name>A0A557SS77_9ARCH</name>
<dbReference type="GO" id="GO:0015035">
    <property type="term" value="F:protein-disulfide reductase activity"/>
    <property type="evidence" value="ECO:0007669"/>
    <property type="project" value="InterPro"/>
</dbReference>
<evidence type="ECO:0000256" key="2">
    <source>
        <dbReference type="ARBA" id="ARBA00022982"/>
    </source>
</evidence>
<dbReference type="Gene3D" id="3.40.30.10">
    <property type="entry name" value="Glutaredoxin"/>
    <property type="match status" value="1"/>
</dbReference>
<dbReference type="NCBIfam" id="TIGR01068">
    <property type="entry name" value="thioredoxin"/>
    <property type="match status" value="1"/>
</dbReference>
<dbReference type="InterPro" id="IPR005746">
    <property type="entry name" value="Thioredoxin"/>
</dbReference>
<gene>
    <name evidence="6" type="ORF">NARC_150039</name>
</gene>
<keyword evidence="3" id="KW-1015">Disulfide bond</keyword>
<dbReference type="RefSeq" id="WP_144733674.1">
    <property type="nucleotide sequence ID" value="NZ_ML675590.1"/>
</dbReference>
<dbReference type="PRINTS" id="PR00421">
    <property type="entry name" value="THIOREDOXIN"/>
</dbReference>
<protein>
    <submittedName>
        <fullName evidence="6">Thioredoxin</fullName>
    </submittedName>
</protein>
<dbReference type="InterPro" id="IPR036249">
    <property type="entry name" value="Thioredoxin-like_sf"/>
</dbReference>
<evidence type="ECO:0000256" key="3">
    <source>
        <dbReference type="ARBA" id="ARBA00023157"/>
    </source>
</evidence>
<dbReference type="Proteomes" id="UP000315289">
    <property type="component" value="Unassembled WGS sequence"/>
</dbReference>
<dbReference type="SUPFAM" id="SSF52833">
    <property type="entry name" value="Thioredoxin-like"/>
    <property type="match status" value="1"/>
</dbReference>
<dbReference type="PROSITE" id="PS51352">
    <property type="entry name" value="THIOREDOXIN_2"/>
    <property type="match status" value="1"/>
</dbReference>
<evidence type="ECO:0000259" key="5">
    <source>
        <dbReference type="PROSITE" id="PS51352"/>
    </source>
</evidence>
<feature type="domain" description="Thioredoxin" evidence="5">
    <location>
        <begin position="21"/>
        <end position="142"/>
    </location>
</feature>
<dbReference type="OrthoDB" id="35385at2157"/>
<dbReference type="PANTHER" id="PTHR45663:SF11">
    <property type="entry name" value="GEO12009P1"/>
    <property type="match status" value="1"/>
</dbReference>
<dbReference type="EMBL" id="VOAH01000015">
    <property type="protein sequence ID" value="TVP39445.1"/>
    <property type="molecule type" value="Genomic_DNA"/>
</dbReference>
<evidence type="ECO:0000313" key="6">
    <source>
        <dbReference type="EMBL" id="TVP39445.1"/>
    </source>
</evidence>
<dbReference type="PANTHER" id="PTHR45663">
    <property type="entry name" value="GEO12009P1"/>
    <property type="match status" value="1"/>
</dbReference>
<keyword evidence="7" id="KW-1185">Reference proteome</keyword>
<keyword evidence="1" id="KW-0813">Transport</keyword>
<keyword evidence="2" id="KW-0249">Electron transport</keyword>
<dbReference type="CDD" id="cd02947">
    <property type="entry name" value="TRX_family"/>
    <property type="match status" value="1"/>
</dbReference>
<dbReference type="GO" id="GO:0005737">
    <property type="term" value="C:cytoplasm"/>
    <property type="evidence" value="ECO:0007669"/>
    <property type="project" value="TreeGrafter"/>
</dbReference>
<dbReference type="InterPro" id="IPR013766">
    <property type="entry name" value="Thioredoxin_domain"/>
</dbReference>
<proteinExistence type="predicted"/>
<evidence type="ECO:0000256" key="1">
    <source>
        <dbReference type="ARBA" id="ARBA00022448"/>
    </source>
</evidence>
<evidence type="ECO:0000313" key="7">
    <source>
        <dbReference type="Proteomes" id="UP000315289"/>
    </source>
</evidence>
<accession>A0A557SS77</accession>
<dbReference type="InterPro" id="IPR017937">
    <property type="entry name" value="Thioredoxin_CS"/>
</dbReference>
<comment type="caution">
    <text evidence="6">The sequence shown here is derived from an EMBL/GenBank/DDBJ whole genome shotgun (WGS) entry which is preliminary data.</text>
</comment>
<dbReference type="Pfam" id="PF00085">
    <property type="entry name" value="Thioredoxin"/>
    <property type="match status" value="1"/>
</dbReference>
<dbReference type="AlphaFoldDB" id="A0A557SS77"/>
<dbReference type="PROSITE" id="PS00194">
    <property type="entry name" value="THIOREDOXIN_1"/>
    <property type="match status" value="1"/>
</dbReference>
<keyword evidence="4" id="KW-0676">Redox-active center</keyword>
<reference evidence="6 7" key="1">
    <citation type="journal article" date="2019" name="Front. Microbiol.">
        <title>Ammonia Oxidation by the Arctic Terrestrial Thaumarchaeote Candidatus Nitrosocosmicus arcticus Is Stimulated by Increasing Temperatures.</title>
        <authorList>
            <person name="Alves R.J.E."/>
            <person name="Kerou M."/>
            <person name="Zappe A."/>
            <person name="Bittner R."/>
            <person name="Abby S.S."/>
            <person name="Schmidt H.A."/>
            <person name="Pfeifer K."/>
            <person name="Schleper C."/>
        </authorList>
    </citation>
    <scope>NUCLEOTIDE SEQUENCE [LARGE SCALE GENOMIC DNA]</scope>
    <source>
        <strain evidence="6 7">Kfb</strain>
    </source>
</reference>
<sequence length="142" mass="16239">MKNWDEDLAKIMEKKRKEYKEQIDNNLQSNTNHDKDFSGPITLSDYDFDETTRKYPLLVVDFWAPWCGPCKLVSPIIDQLAIEFRGKAVFGKLNVDENPTVANIFGIQSIPTLMIFKNGEAVDGIMGAVPKEQLMSTISRYF</sequence>